<dbReference type="AlphaFoldDB" id="A0AA36CQR7"/>
<evidence type="ECO:0000313" key="1">
    <source>
        <dbReference type="EMBL" id="CAJ0572751.1"/>
    </source>
</evidence>
<sequence>MTQKQNYTAPAPENRAGRSYNLDEKFPALVIHGLWLARQNDTGVVCQDPFPFTINRDKVDGFQSGCTRLYTFGNKTRKNLTCCHWTMINVTELAFEYIAGSNQNYAVSIAIIDYLRPEDSHRDFTLFPFTRDDHTIKNDQGPDFGESIFIFMPPYRTIDAPISPKSTFTPYVKCNADIQPQYEIYMGPAPAQATVATDETTLYYRSEDGTEALIVAPSPLVTMIAPKGCRVYIPTFLVGVRNYSITYTLGKISMPALQSPGFLWSMDPAEEAEDRGYPIIGTVSPAQTITFSFRRIESCNISIIFADSNHVYTSADIGTRLYMTGTHIFYAEYPDFHNNIYSIGCYHDTIVNFIKQFFSSAFDTYAYFYDGDDGYHQSSYGVVISNDQPCKQ</sequence>
<dbReference type="Proteomes" id="UP001177023">
    <property type="component" value="Unassembled WGS sequence"/>
</dbReference>
<evidence type="ECO:0000313" key="2">
    <source>
        <dbReference type="Proteomes" id="UP001177023"/>
    </source>
</evidence>
<organism evidence="1 2">
    <name type="scientific">Mesorhabditis spiculigera</name>
    <dbReference type="NCBI Taxonomy" id="96644"/>
    <lineage>
        <taxon>Eukaryota</taxon>
        <taxon>Metazoa</taxon>
        <taxon>Ecdysozoa</taxon>
        <taxon>Nematoda</taxon>
        <taxon>Chromadorea</taxon>
        <taxon>Rhabditida</taxon>
        <taxon>Rhabditina</taxon>
        <taxon>Rhabditomorpha</taxon>
        <taxon>Rhabditoidea</taxon>
        <taxon>Rhabditidae</taxon>
        <taxon>Mesorhabditinae</taxon>
        <taxon>Mesorhabditis</taxon>
    </lineage>
</organism>
<gene>
    <name evidence="1" type="ORF">MSPICULIGERA_LOCUS11131</name>
</gene>
<reference evidence="1" key="1">
    <citation type="submission" date="2023-06" db="EMBL/GenBank/DDBJ databases">
        <authorList>
            <person name="Delattre M."/>
        </authorList>
    </citation>
    <scope>NUCLEOTIDE SEQUENCE</scope>
    <source>
        <strain evidence="1">AF72</strain>
    </source>
</reference>
<protein>
    <submittedName>
        <fullName evidence="1">Uncharacterized protein</fullName>
    </submittedName>
</protein>
<proteinExistence type="predicted"/>
<feature type="non-terminal residue" evidence="1">
    <location>
        <position position="392"/>
    </location>
</feature>
<accession>A0AA36CQR7</accession>
<keyword evidence="2" id="KW-1185">Reference proteome</keyword>
<name>A0AA36CQR7_9BILA</name>
<comment type="caution">
    <text evidence="1">The sequence shown here is derived from an EMBL/GenBank/DDBJ whole genome shotgun (WGS) entry which is preliminary data.</text>
</comment>
<dbReference type="EMBL" id="CATQJA010002606">
    <property type="protein sequence ID" value="CAJ0572751.1"/>
    <property type="molecule type" value="Genomic_DNA"/>
</dbReference>